<sequence length="301" mass="34287">MPEPCTIRLITHNIRTIPWFTFPPEKPWNVRRTHVISQLDFNTAYNPEALICLQEALHNQLTDILDGLNSSAANDDDDAAGSEVWKYIGHGRDGAQKGEYSAILYRAAVWEVEWTTTRWLSETPEKPSRGWDAAYRRIATYAVLRHKRTGRRVLAMNTHLDDRGQVSRFESAKLILQWVEEMLERDQALDGCFLCGDFNTPSQKEDDAFGVLTGPGALLHTRDRVEGKRRYGNINSWTGFNDWALDDALLDYVLVGPFRGDYVPWSVRAYGILTNRFDDGIFSSDHRAVVADVDLLGARQQ</sequence>
<dbReference type="PANTHER" id="PTHR12121:SF36">
    <property type="entry name" value="ENDONUCLEASE_EXONUCLEASE_PHOSPHATASE DOMAIN-CONTAINING PROTEIN"/>
    <property type="match status" value="1"/>
</dbReference>
<keyword evidence="2" id="KW-0540">Nuclease</keyword>
<dbReference type="GO" id="GO:0004519">
    <property type="term" value="F:endonuclease activity"/>
    <property type="evidence" value="ECO:0007669"/>
    <property type="project" value="UniProtKB-KW"/>
</dbReference>
<dbReference type="InterPro" id="IPR005135">
    <property type="entry name" value="Endo/exonuclease/phosphatase"/>
</dbReference>
<dbReference type="SUPFAM" id="SSF56219">
    <property type="entry name" value="DNase I-like"/>
    <property type="match status" value="1"/>
</dbReference>
<keyword evidence="3" id="KW-1185">Reference proteome</keyword>
<dbReference type="Gene3D" id="3.60.10.10">
    <property type="entry name" value="Endonuclease/exonuclease/phosphatase"/>
    <property type="match status" value="1"/>
</dbReference>
<keyword evidence="2" id="KW-0255">Endonuclease</keyword>
<name>A0A5N6THX5_ASPAV</name>
<dbReference type="Pfam" id="PF03372">
    <property type="entry name" value="Exo_endo_phos"/>
    <property type="match status" value="1"/>
</dbReference>
<protein>
    <submittedName>
        <fullName evidence="2">Endonuclease/exonuclease/phosphatase</fullName>
    </submittedName>
</protein>
<dbReference type="CDD" id="cd09083">
    <property type="entry name" value="EEP-1"/>
    <property type="match status" value="1"/>
</dbReference>
<dbReference type="Proteomes" id="UP000325780">
    <property type="component" value="Unassembled WGS sequence"/>
</dbReference>
<reference evidence="2 3" key="1">
    <citation type="submission" date="2019-04" db="EMBL/GenBank/DDBJ databases">
        <title>Friends and foes A comparative genomics study of 23 Aspergillus species from section Flavi.</title>
        <authorList>
            <consortium name="DOE Joint Genome Institute"/>
            <person name="Kjaerbolling I."/>
            <person name="Vesth T."/>
            <person name="Frisvad J.C."/>
            <person name="Nybo J.L."/>
            <person name="Theobald S."/>
            <person name="Kildgaard S."/>
            <person name="Isbrandt T."/>
            <person name="Kuo A."/>
            <person name="Sato A."/>
            <person name="Lyhne E.K."/>
            <person name="Kogle M.E."/>
            <person name="Wiebenga A."/>
            <person name="Kun R.S."/>
            <person name="Lubbers R.J."/>
            <person name="Makela M.R."/>
            <person name="Barry K."/>
            <person name="Chovatia M."/>
            <person name="Clum A."/>
            <person name="Daum C."/>
            <person name="Haridas S."/>
            <person name="He G."/>
            <person name="LaButti K."/>
            <person name="Lipzen A."/>
            <person name="Mondo S."/>
            <person name="Riley R."/>
            <person name="Salamov A."/>
            <person name="Simmons B.A."/>
            <person name="Magnuson J.K."/>
            <person name="Henrissat B."/>
            <person name="Mortensen U.H."/>
            <person name="Larsen T.O."/>
            <person name="Devries R.P."/>
            <person name="Grigoriev I.V."/>
            <person name="Machida M."/>
            <person name="Baker S.E."/>
            <person name="Andersen M.R."/>
        </authorList>
    </citation>
    <scope>NUCLEOTIDE SEQUENCE [LARGE SCALE GENOMIC DNA]</scope>
    <source>
        <strain evidence="2 3">IBT 18842</strain>
    </source>
</reference>
<feature type="domain" description="Endonuclease/exonuclease/phosphatase" evidence="1">
    <location>
        <begin position="27"/>
        <end position="286"/>
    </location>
</feature>
<dbReference type="GO" id="GO:0000175">
    <property type="term" value="F:3'-5'-RNA exonuclease activity"/>
    <property type="evidence" value="ECO:0007669"/>
    <property type="project" value="TreeGrafter"/>
</dbReference>
<keyword evidence="2" id="KW-0378">Hydrolase</keyword>
<proteinExistence type="predicted"/>
<dbReference type="InterPro" id="IPR050410">
    <property type="entry name" value="CCR4/nocturin_mRNA_transcr"/>
</dbReference>
<keyword evidence="2" id="KW-0269">Exonuclease</keyword>
<accession>A0A5N6THX5</accession>
<dbReference type="AlphaFoldDB" id="A0A5N6THX5"/>
<evidence type="ECO:0000313" key="3">
    <source>
        <dbReference type="Proteomes" id="UP000325780"/>
    </source>
</evidence>
<gene>
    <name evidence="2" type="ORF">BDV25DRAFT_170108</name>
</gene>
<evidence type="ECO:0000313" key="2">
    <source>
        <dbReference type="EMBL" id="KAE8145932.1"/>
    </source>
</evidence>
<dbReference type="PANTHER" id="PTHR12121">
    <property type="entry name" value="CARBON CATABOLITE REPRESSOR PROTEIN 4"/>
    <property type="match status" value="1"/>
</dbReference>
<evidence type="ECO:0000259" key="1">
    <source>
        <dbReference type="Pfam" id="PF03372"/>
    </source>
</evidence>
<dbReference type="EMBL" id="ML742300">
    <property type="protein sequence ID" value="KAE8145932.1"/>
    <property type="molecule type" value="Genomic_DNA"/>
</dbReference>
<organism evidence="2 3">
    <name type="scientific">Aspergillus avenaceus</name>
    <dbReference type="NCBI Taxonomy" id="36643"/>
    <lineage>
        <taxon>Eukaryota</taxon>
        <taxon>Fungi</taxon>
        <taxon>Dikarya</taxon>
        <taxon>Ascomycota</taxon>
        <taxon>Pezizomycotina</taxon>
        <taxon>Eurotiomycetes</taxon>
        <taxon>Eurotiomycetidae</taxon>
        <taxon>Eurotiales</taxon>
        <taxon>Aspergillaceae</taxon>
        <taxon>Aspergillus</taxon>
        <taxon>Aspergillus subgen. Circumdati</taxon>
    </lineage>
</organism>
<dbReference type="InterPro" id="IPR036691">
    <property type="entry name" value="Endo/exonu/phosph_ase_sf"/>
</dbReference>
<dbReference type="OrthoDB" id="276515at2759"/>